<reference evidence="2" key="1">
    <citation type="journal article" date="2019" name="Int. J. Syst. Evol. Microbiol.">
        <title>The Global Catalogue of Microorganisms (GCM) 10K type strain sequencing project: providing services to taxonomists for standard genome sequencing and annotation.</title>
        <authorList>
            <consortium name="The Broad Institute Genomics Platform"/>
            <consortium name="The Broad Institute Genome Sequencing Center for Infectious Disease"/>
            <person name="Wu L."/>
            <person name="Ma J."/>
        </authorList>
    </citation>
    <scope>NUCLEOTIDE SEQUENCE [LARGE SCALE GENOMIC DNA]</scope>
    <source>
        <strain evidence="2">CGMCC 4.7357</strain>
    </source>
</reference>
<dbReference type="RefSeq" id="WP_386452483.1">
    <property type="nucleotide sequence ID" value="NZ_JBHSFH010000017.1"/>
</dbReference>
<protein>
    <submittedName>
        <fullName evidence="1">Leader peptide</fullName>
    </submittedName>
</protein>
<proteinExistence type="predicted"/>
<gene>
    <name evidence="1" type="ORF">ACFPA8_26200</name>
</gene>
<dbReference type="Proteomes" id="UP001595997">
    <property type="component" value="Unassembled WGS sequence"/>
</dbReference>
<organism evidence="1 2">
    <name type="scientific">Streptomyces ovatisporus</name>
    <dbReference type="NCBI Taxonomy" id="1128682"/>
    <lineage>
        <taxon>Bacteria</taxon>
        <taxon>Bacillati</taxon>
        <taxon>Actinomycetota</taxon>
        <taxon>Actinomycetes</taxon>
        <taxon>Kitasatosporales</taxon>
        <taxon>Streptomycetaceae</taxon>
        <taxon>Streptomyces</taxon>
    </lineage>
</organism>
<dbReference type="EMBL" id="JBHSFH010000017">
    <property type="protein sequence ID" value="MFC4497626.1"/>
    <property type="molecule type" value="Genomic_DNA"/>
</dbReference>
<evidence type="ECO:0000313" key="1">
    <source>
        <dbReference type="EMBL" id="MFC4497626.1"/>
    </source>
</evidence>
<keyword evidence="2" id="KW-1185">Reference proteome</keyword>
<dbReference type="InterPro" id="IPR049979">
    <property type="entry name" value="Cys_resp_CS_actino"/>
</dbReference>
<evidence type="ECO:0000313" key="2">
    <source>
        <dbReference type="Proteomes" id="UP001595997"/>
    </source>
</evidence>
<sequence>MVVHDVSASSKTPGTLLVGRLHVDLCRLASALGASPRGEHACA</sequence>
<dbReference type="NCBIfam" id="NF042934">
    <property type="entry name" value="cis_reg_atten"/>
    <property type="match status" value="1"/>
</dbReference>
<name>A0ABV9AF67_9ACTN</name>
<accession>A0ABV9AF67</accession>
<comment type="caution">
    <text evidence="1">The sequence shown here is derived from an EMBL/GenBank/DDBJ whole genome shotgun (WGS) entry which is preliminary data.</text>
</comment>